<keyword evidence="2" id="KW-0472">Membrane</keyword>
<evidence type="ECO:0000256" key="2">
    <source>
        <dbReference type="SAM" id="Phobius"/>
    </source>
</evidence>
<name>A0AAD8VAX4_9PEZI</name>
<accession>A0AAD8VAX4</accession>
<dbReference type="AlphaFoldDB" id="A0AAD8VAX4"/>
<evidence type="ECO:0000256" key="1">
    <source>
        <dbReference type="SAM" id="MobiDB-lite"/>
    </source>
</evidence>
<sequence>MHPPRWSLATGILVGLASGQQCYWPNGNDASLVACPVANGTAAACCFAGHYCMSNGVCFSNTELSFYRGACTAKDWSTSGCPTYCDKEDVAGAVRGAHAGIAKCTNKQYACQSTSNCATDSFEVPAGNMLPNLYLKSDIGVIATASTASTAGTAPATATGTAATSVGDGAGGATEATCTSTPADAAASSGISTGAAAGIGVGVGAPLALAVGLLTVLLLREKKKTRQALSRPVYSEIAPTSPWAKSEHTTYAPVEIPTQAPPPELPSDHRGRHELS</sequence>
<dbReference type="Proteomes" id="UP001230504">
    <property type="component" value="Unassembled WGS sequence"/>
</dbReference>
<proteinExistence type="predicted"/>
<gene>
    <name evidence="4" type="ORF">LY79DRAFT_538953</name>
</gene>
<keyword evidence="2" id="KW-1133">Transmembrane helix</keyword>
<evidence type="ECO:0000256" key="3">
    <source>
        <dbReference type="SAM" id="SignalP"/>
    </source>
</evidence>
<feature type="signal peptide" evidence="3">
    <location>
        <begin position="1"/>
        <end position="19"/>
    </location>
</feature>
<dbReference type="RefSeq" id="XP_060419061.1">
    <property type="nucleotide sequence ID" value="XM_060556779.1"/>
</dbReference>
<feature type="compositionally biased region" description="Basic and acidic residues" evidence="1">
    <location>
        <begin position="266"/>
        <end position="276"/>
    </location>
</feature>
<evidence type="ECO:0000313" key="5">
    <source>
        <dbReference type="Proteomes" id="UP001230504"/>
    </source>
</evidence>
<keyword evidence="2" id="KW-0812">Transmembrane</keyword>
<reference evidence="4" key="1">
    <citation type="submission" date="2021-06" db="EMBL/GenBank/DDBJ databases">
        <title>Comparative genomics, transcriptomics and evolutionary studies reveal genomic signatures of adaptation to plant cell wall in hemibiotrophic fungi.</title>
        <authorList>
            <consortium name="DOE Joint Genome Institute"/>
            <person name="Baroncelli R."/>
            <person name="Diaz J.F."/>
            <person name="Benocci T."/>
            <person name="Peng M."/>
            <person name="Battaglia E."/>
            <person name="Haridas S."/>
            <person name="Andreopoulos W."/>
            <person name="Labutti K."/>
            <person name="Pangilinan J."/>
            <person name="Floch G.L."/>
            <person name="Makela M.R."/>
            <person name="Henrissat B."/>
            <person name="Grigoriev I.V."/>
            <person name="Crouch J.A."/>
            <person name="De Vries R.P."/>
            <person name="Sukno S.A."/>
            <person name="Thon M.R."/>
        </authorList>
    </citation>
    <scope>NUCLEOTIDE SEQUENCE</scope>
    <source>
        <strain evidence="4">CBS 125086</strain>
    </source>
</reference>
<keyword evidence="3" id="KW-0732">Signal</keyword>
<dbReference type="EMBL" id="JAHLJV010000005">
    <property type="protein sequence ID" value="KAK1598356.1"/>
    <property type="molecule type" value="Genomic_DNA"/>
</dbReference>
<feature type="transmembrane region" description="Helical" evidence="2">
    <location>
        <begin position="195"/>
        <end position="219"/>
    </location>
</feature>
<feature type="region of interest" description="Disordered" evidence="1">
    <location>
        <begin position="229"/>
        <end position="276"/>
    </location>
</feature>
<comment type="caution">
    <text evidence="4">The sequence shown here is derived from an EMBL/GenBank/DDBJ whole genome shotgun (WGS) entry which is preliminary data.</text>
</comment>
<evidence type="ECO:0000313" key="4">
    <source>
        <dbReference type="EMBL" id="KAK1598356.1"/>
    </source>
</evidence>
<protein>
    <submittedName>
        <fullName evidence="4">Uncharacterized protein</fullName>
    </submittedName>
</protein>
<feature type="chain" id="PRO_5042061376" evidence="3">
    <location>
        <begin position="20"/>
        <end position="276"/>
    </location>
</feature>
<dbReference type="GeneID" id="85441019"/>
<keyword evidence="5" id="KW-1185">Reference proteome</keyword>
<organism evidence="4 5">
    <name type="scientific">Colletotrichum navitas</name>
    <dbReference type="NCBI Taxonomy" id="681940"/>
    <lineage>
        <taxon>Eukaryota</taxon>
        <taxon>Fungi</taxon>
        <taxon>Dikarya</taxon>
        <taxon>Ascomycota</taxon>
        <taxon>Pezizomycotina</taxon>
        <taxon>Sordariomycetes</taxon>
        <taxon>Hypocreomycetidae</taxon>
        <taxon>Glomerellales</taxon>
        <taxon>Glomerellaceae</taxon>
        <taxon>Colletotrichum</taxon>
        <taxon>Colletotrichum graminicola species complex</taxon>
    </lineage>
</organism>